<name>A0A835HS73_9MAGN</name>
<evidence type="ECO:0000313" key="1">
    <source>
        <dbReference type="EMBL" id="KAF9604439.1"/>
    </source>
</evidence>
<proteinExistence type="predicted"/>
<dbReference type="AlphaFoldDB" id="A0A835HS73"/>
<comment type="caution">
    <text evidence="1">The sequence shown here is derived from an EMBL/GenBank/DDBJ whole genome shotgun (WGS) entry which is preliminary data.</text>
</comment>
<accession>A0A835HS73</accession>
<gene>
    <name evidence="1" type="ORF">IFM89_006448</name>
</gene>
<dbReference type="Proteomes" id="UP000631114">
    <property type="component" value="Unassembled WGS sequence"/>
</dbReference>
<evidence type="ECO:0000313" key="2">
    <source>
        <dbReference type="Proteomes" id="UP000631114"/>
    </source>
</evidence>
<sequence>MVGLWMQRNIQTTGDQNHSTNTITLKGYSESSRIQERQLNMADETKMETMQEEIARDVYHQYMERVEHMRVDQIGLPVGRPQQCLITDL</sequence>
<reference evidence="1 2" key="1">
    <citation type="submission" date="2020-10" db="EMBL/GenBank/DDBJ databases">
        <title>The Coptis chinensis genome and diversification of protoberbering-type alkaloids.</title>
        <authorList>
            <person name="Wang B."/>
            <person name="Shu S."/>
            <person name="Song C."/>
            <person name="Liu Y."/>
        </authorList>
    </citation>
    <scope>NUCLEOTIDE SEQUENCE [LARGE SCALE GENOMIC DNA]</scope>
    <source>
        <strain evidence="1">HL-2020</strain>
        <tissue evidence="1">Leaf</tissue>
    </source>
</reference>
<protein>
    <submittedName>
        <fullName evidence="1">Uncharacterized protein</fullName>
    </submittedName>
</protein>
<dbReference type="EMBL" id="JADFTS010000005">
    <property type="protein sequence ID" value="KAF9604439.1"/>
    <property type="molecule type" value="Genomic_DNA"/>
</dbReference>
<keyword evidence="2" id="KW-1185">Reference proteome</keyword>
<organism evidence="1 2">
    <name type="scientific">Coptis chinensis</name>
    <dbReference type="NCBI Taxonomy" id="261450"/>
    <lineage>
        <taxon>Eukaryota</taxon>
        <taxon>Viridiplantae</taxon>
        <taxon>Streptophyta</taxon>
        <taxon>Embryophyta</taxon>
        <taxon>Tracheophyta</taxon>
        <taxon>Spermatophyta</taxon>
        <taxon>Magnoliopsida</taxon>
        <taxon>Ranunculales</taxon>
        <taxon>Ranunculaceae</taxon>
        <taxon>Coptidoideae</taxon>
        <taxon>Coptis</taxon>
    </lineage>
</organism>